<dbReference type="EMBL" id="MU394445">
    <property type="protein sequence ID" value="KAI6080425.1"/>
    <property type="molecule type" value="Genomic_DNA"/>
</dbReference>
<proteinExistence type="predicted"/>
<evidence type="ECO:0000313" key="2">
    <source>
        <dbReference type="Proteomes" id="UP001497680"/>
    </source>
</evidence>
<sequence>MWPLLLVAVTSSLASRFRYASLAHINYIKFLLAKSCKLLPVMSCFCPSPCSAGATRCIGIWWWRP</sequence>
<dbReference type="Proteomes" id="UP001497680">
    <property type="component" value="Unassembled WGS sequence"/>
</dbReference>
<comment type="caution">
    <text evidence="1">The sequence shown here is derived from an EMBL/GenBank/DDBJ whole genome shotgun (WGS) entry which is preliminary data.</text>
</comment>
<name>A0ACC0CJ72_9PEZI</name>
<keyword evidence="2" id="KW-1185">Reference proteome</keyword>
<reference evidence="1 2" key="1">
    <citation type="journal article" date="2022" name="New Phytol.">
        <title>Ecological generalism drives hyperdiversity of secondary metabolite gene clusters in xylarialean endophytes.</title>
        <authorList>
            <person name="Franco M.E.E."/>
            <person name="Wisecaver J.H."/>
            <person name="Arnold A.E."/>
            <person name="Ju Y.M."/>
            <person name="Slot J.C."/>
            <person name="Ahrendt S."/>
            <person name="Moore L.P."/>
            <person name="Eastman K.E."/>
            <person name="Scott K."/>
            <person name="Konkel Z."/>
            <person name="Mondo S.J."/>
            <person name="Kuo A."/>
            <person name="Hayes R.D."/>
            <person name="Haridas S."/>
            <person name="Andreopoulos B."/>
            <person name="Riley R."/>
            <person name="LaButti K."/>
            <person name="Pangilinan J."/>
            <person name="Lipzen A."/>
            <person name="Amirebrahimi M."/>
            <person name="Yan J."/>
            <person name="Adam C."/>
            <person name="Keymanesh K."/>
            <person name="Ng V."/>
            <person name="Louie K."/>
            <person name="Northen T."/>
            <person name="Drula E."/>
            <person name="Henrissat B."/>
            <person name="Hsieh H.M."/>
            <person name="Youens-Clark K."/>
            <person name="Lutzoni F."/>
            <person name="Miadlikowska J."/>
            <person name="Eastwood D.C."/>
            <person name="Hamelin R.C."/>
            <person name="Grigoriev I.V."/>
            <person name="U'Ren J.M."/>
        </authorList>
    </citation>
    <scope>NUCLEOTIDE SEQUENCE [LARGE SCALE GENOMIC DNA]</scope>
    <source>
        <strain evidence="1 2">ER1909</strain>
    </source>
</reference>
<gene>
    <name evidence="1" type="ORF">F4821DRAFT_251577</name>
</gene>
<accession>A0ACC0CJ72</accession>
<organism evidence="1 2">
    <name type="scientific">Hypoxylon rubiginosum</name>
    <dbReference type="NCBI Taxonomy" id="110542"/>
    <lineage>
        <taxon>Eukaryota</taxon>
        <taxon>Fungi</taxon>
        <taxon>Dikarya</taxon>
        <taxon>Ascomycota</taxon>
        <taxon>Pezizomycotina</taxon>
        <taxon>Sordariomycetes</taxon>
        <taxon>Xylariomycetidae</taxon>
        <taxon>Xylariales</taxon>
        <taxon>Hypoxylaceae</taxon>
        <taxon>Hypoxylon</taxon>
    </lineage>
</organism>
<evidence type="ECO:0000313" key="1">
    <source>
        <dbReference type="EMBL" id="KAI6080425.1"/>
    </source>
</evidence>
<protein>
    <submittedName>
        <fullName evidence="1">Uncharacterized protein</fullName>
    </submittedName>
</protein>